<evidence type="ECO:0000313" key="2">
    <source>
        <dbReference type="Proteomes" id="UP000247540"/>
    </source>
</evidence>
<dbReference type="RefSeq" id="WP_158529033.1">
    <property type="nucleotide sequence ID" value="NZ_JAMOFZ010000011.1"/>
</dbReference>
<accession>A0A318SGG0</accession>
<sequence length="361" mass="38694">MVIPVSTVRRVRVPVLEMSQDAQLSDPVPVVARGHRTLAMGDGSLAALRRPSSLGASAAVSTPAAVPGTMPDPRHSDADLTARESHWHARTPSPVARLEVQLPAQGEESGAWHTQSITHRHAGTGTADRSALGRAVETLLAFPYVVFDETSLITELLPRYASDAPVVSASLALEWLLAGQVSSDPDVRLQRLNHAIVEGLVIHQELMEGLRNLGSRLQVGGVIRAADRDLALRLNLLLSTEAAVVDAAAREMSDMLRNSAHTFHLLLLTGGALPRPVACIRESDELFSVFDPTRGIFAAAGDDLQALIAGIAAEHELRLLQQRECGDLRQALSILHNAQLMEVAMHGVDIDHDGIRDGGLI</sequence>
<comment type="caution">
    <text evidence="1">The sequence shown here is derived from an EMBL/GenBank/DDBJ whole genome shotgun (WGS) entry which is preliminary data.</text>
</comment>
<dbReference type="EMBL" id="QJTC01000011">
    <property type="protein sequence ID" value="PYE77862.1"/>
    <property type="molecule type" value="Genomic_DNA"/>
</dbReference>
<dbReference type="AlphaFoldDB" id="A0A318SGG0"/>
<organism evidence="1 2">
    <name type="scientific">Xylophilus ampelinus</name>
    <dbReference type="NCBI Taxonomy" id="54067"/>
    <lineage>
        <taxon>Bacteria</taxon>
        <taxon>Pseudomonadati</taxon>
        <taxon>Pseudomonadota</taxon>
        <taxon>Betaproteobacteria</taxon>
        <taxon>Burkholderiales</taxon>
        <taxon>Xylophilus</taxon>
    </lineage>
</organism>
<reference evidence="1 2" key="1">
    <citation type="submission" date="2018-06" db="EMBL/GenBank/DDBJ databases">
        <title>Genomic Encyclopedia of Type Strains, Phase III (KMG-III): the genomes of soil and plant-associated and newly described type strains.</title>
        <authorList>
            <person name="Whitman W."/>
        </authorList>
    </citation>
    <scope>NUCLEOTIDE SEQUENCE [LARGE SCALE GENOMIC DNA]</scope>
    <source>
        <strain evidence="1 2">CECT 7646</strain>
    </source>
</reference>
<protein>
    <submittedName>
        <fullName evidence="1">Uncharacterized protein</fullName>
    </submittedName>
</protein>
<gene>
    <name evidence="1" type="ORF">DFQ15_1116</name>
</gene>
<keyword evidence="2" id="KW-1185">Reference proteome</keyword>
<name>A0A318SGG0_9BURK</name>
<proteinExistence type="predicted"/>
<dbReference type="Proteomes" id="UP000247540">
    <property type="component" value="Unassembled WGS sequence"/>
</dbReference>
<evidence type="ECO:0000313" key="1">
    <source>
        <dbReference type="EMBL" id="PYE77862.1"/>
    </source>
</evidence>